<feature type="transmembrane region" description="Helical" evidence="1">
    <location>
        <begin position="114"/>
        <end position="141"/>
    </location>
</feature>
<evidence type="ECO:0000313" key="3">
    <source>
        <dbReference type="Proteomes" id="UP000601361"/>
    </source>
</evidence>
<sequence>MENYNPQTLYYCCLWALLCYVYIDARAQGALTLLSREFIPPTAQQRLNQPLHRAYPACYALLVFTVAFLMRNPWLLLAGVLVRVAVFDPILNWRKGDPAFAVGSSASTDKAIRFIAKLLHANPSVVSAVVRGMAFGLLYVLPV</sequence>
<keyword evidence="1" id="KW-1133">Transmembrane helix</keyword>
<keyword evidence="1" id="KW-0472">Membrane</keyword>
<name>A0ABQ1X8L7_9BACT</name>
<evidence type="ECO:0000313" key="2">
    <source>
        <dbReference type="EMBL" id="GGG60724.1"/>
    </source>
</evidence>
<reference evidence="3" key="1">
    <citation type="journal article" date="2019" name="Int. J. Syst. Evol. Microbiol.">
        <title>The Global Catalogue of Microorganisms (GCM) 10K type strain sequencing project: providing services to taxonomists for standard genome sequencing and annotation.</title>
        <authorList>
            <consortium name="The Broad Institute Genomics Platform"/>
            <consortium name="The Broad Institute Genome Sequencing Center for Infectious Disease"/>
            <person name="Wu L."/>
            <person name="Ma J."/>
        </authorList>
    </citation>
    <scope>NUCLEOTIDE SEQUENCE [LARGE SCALE GENOMIC DNA]</scope>
    <source>
        <strain evidence="3">CGMCC 1.12990</strain>
    </source>
</reference>
<evidence type="ECO:0008006" key="4">
    <source>
        <dbReference type="Google" id="ProtNLM"/>
    </source>
</evidence>
<keyword evidence="1" id="KW-0812">Transmembrane</keyword>
<evidence type="ECO:0000256" key="1">
    <source>
        <dbReference type="SAM" id="Phobius"/>
    </source>
</evidence>
<keyword evidence="3" id="KW-1185">Reference proteome</keyword>
<dbReference type="Proteomes" id="UP000601361">
    <property type="component" value="Unassembled WGS sequence"/>
</dbReference>
<gene>
    <name evidence="2" type="ORF">GCM10011378_40940</name>
</gene>
<accession>A0ABQ1X8L7</accession>
<comment type="caution">
    <text evidence="2">The sequence shown here is derived from an EMBL/GenBank/DDBJ whole genome shotgun (WGS) entry which is preliminary data.</text>
</comment>
<proteinExistence type="predicted"/>
<organism evidence="2 3">
    <name type="scientific">Hymenobacter glacieicola</name>
    <dbReference type="NCBI Taxonomy" id="1562124"/>
    <lineage>
        <taxon>Bacteria</taxon>
        <taxon>Pseudomonadati</taxon>
        <taxon>Bacteroidota</taxon>
        <taxon>Cytophagia</taxon>
        <taxon>Cytophagales</taxon>
        <taxon>Hymenobacteraceae</taxon>
        <taxon>Hymenobacter</taxon>
    </lineage>
</organism>
<protein>
    <recommendedName>
        <fullName evidence="4">MAPEG family protein</fullName>
    </recommendedName>
</protein>
<dbReference type="EMBL" id="BMGS01000016">
    <property type="protein sequence ID" value="GGG60724.1"/>
    <property type="molecule type" value="Genomic_DNA"/>
</dbReference>